<keyword evidence="1" id="KW-0808">Transferase</keyword>
<dbReference type="GO" id="GO:0002144">
    <property type="term" value="C:cytosolic tRNA wobble base thiouridylase complex"/>
    <property type="evidence" value="ECO:0007669"/>
    <property type="project" value="TreeGrafter"/>
</dbReference>
<dbReference type="STRING" id="289377.HL41_03015"/>
<dbReference type="InterPro" id="IPR036873">
    <property type="entry name" value="Rhodanese-like_dom_sf"/>
</dbReference>
<evidence type="ECO:0000313" key="3">
    <source>
        <dbReference type="EMBL" id="AIH03842.1"/>
    </source>
</evidence>
<dbReference type="Gene3D" id="3.40.250.10">
    <property type="entry name" value="Rhodanese-like domain"/>
    <property type="match status" value="1"/>
</dbReference>
<evidence type="ECO:0000259" key="2">
    <source>
        <dbReference type="PROSITE" id="PS50206"/>
    </source>
</evidence>
<keyword evidence="4" id="KW-1185">Reference proteome</keyword>
<dbReference type="HOGENOM" id="CLU_026481_1_1_0"/>
<dbReference type="SUPFAM" id="SSF52402">
    <property type="entry name" value="Adenine nucleotide alpha hydrolases-like"/>
    <property type="match status" value="1"/>
</dbReference>
<dbReference type="PaxDb" id="289377-HL41_03015"/>
<evidence type="ECO:0000313" key="4">
    <source>
        <dbReference type="Proteomes" id="UP000028481"/>
    </source>
</evidence>
<accession>A0A075WYV0</accession>
<dbReference type="eggNOG" id="COG0037">
    <property type="taxonomic scope" value="Bacteria"/>
</dbReference>
<gene>
    <name evidence="3" type="ORF">HL41_03015</name>
</gene>
<reference evidence="3 4" key="1">
    <citation type="journal article" date="2015" name="Genome Announc.">
        <title>Genome Sequence of a Sulfate-Reducing Thermophilic Bacterium, Thermodesulfobacterium commune DSM 2178T (Phylum Thermodesulfobacteria).</title>
        <authorList>
            <person name="Bhatnagar S."/>
            <person name="Badger J.H."/>
            <person name="Madupu R."/>
            <person name="Khouri H.M."/>
            <person name="O'Connor E.M."/>
            <person name="Robb F.T."/>
            <person name="Ward N.L."/>
            <person name="Eisen J.A."/>
        </authorList>
    </citation>
    <scope>NUCLEOTIDE SEQUENCE [LARGE SCALE GENOMIC DNA]</scope>
    <source>
        <strain evidence="3 4">DSM 2178</strain>
    </source>
</reference>
<dbReference type="GO" id="GO:0002143">
    <property type="term" value="P:tRNA wobble position uridine thiolation"/>
    <property type="evidence" value="ECO:0007669"/>
    <property type="project" value="TreeGrafter"/>
</dbReference>
<dbReference type="AlphaFoldDB" id="A0A075WYV0"/>
<dbReference type="InterPro" id="IPR014729">
    <property type="entry name" value="Rossmann-like_a/b/a_fold"/>
</dbReference>
<dbReference type="Pfam" id="PF00581">
    <property type="entry name" value="Rhodanese"/>
    <property type="match status" value="1"/>
</dbReference>
<dbReference type="OrthoDB" id="9801054at2"/>
<dbReference type="EMBL" id="CP008796">
    <property type="protein sequence ID" value="AIH03842.1"/>
    <property type="molecule type" value="Genomic_DNA"/>
</dbReference>
<dbReference type="RefSeq" id="WP_038062054.1">
    <property type="nucleotide sequence ID" value="NZ_CP008796.1"/>
</dbReference>
<dbReference type="PROSITE" id="PS50206">
    <property type="entry name" value="RHODANESE_3"/>
    <property type="match status" value="1"/>
</dbReference>
<protein>
    <recommendedName>
        <fullName evidence="2">Rhodanese domain-containing protein</fullName>
    </recommendedName>
</protein>
<dbReference type="InterPro" id="IPR011063">
    <property type="entry name" value="TilS/TtcA_N"/>
</dbReference>
<organism evidence="3 4">
    <name type="scientific">Thermodesulfobacterium commune DSM 2178</name>
    <dbReference type="NCBI Taxonomy" id="289377"/>
    <lineage>
        <taxon>Bacteria</taxon>
        <taxon>Pseudomonadati</taxon>
        <taxon>Thermodesulfobacteriota</taxon>
        <taxon>Thermodesulfobacteria</taxon>
        <taxon>Thermodesulfobacteriales</taxon>
        <taxon>Thermodesulfobacteriaceae</taxon>
        <taxon>Thermodesulfobacterium</taxon>
    </lineage>
</organism>
<dbReference type="PANTHER" id="PTHR11807:SF12">
    <property type="entry name" value="CYTOPLASMIC TRNA 2-THIOLATION PROTEIN 1"/>
    <property type="match status" value="1"/>
</dbReference>
<dbReference type="CDD" id="cd00158">
    <property type="entry name" value="RHOD"/>
    <property type="match status" value="1"/>
</dbReference>
<evidence type="ECO:0000256" key="1">
    <source>
        <dbReference type="ARBA" id="ARBA00022679"/>
    </source>
</evidence>
<proteinExistence type="predicted"/>
<sequence length="435" mass="50548">MKYYKCGGETFELTLNPFPFKCKRCKGNEALIEIPSQGIKVCLTCFNQIFENRLKNTIKRYRMFRNAKKVGVFVSGGKDSSALLFSLKKVFPDLTFQAIYLNLGIRYYSDLAEETVRKLCQEIEVPLYVYSLPKEEGFCIDHFVHTMFKNKICSVCGVIKRYLFTKIAKNLSIDVMATGHHLDDTVSTMLTLFFQGDFEGIVRLGPVLPPLYPGQATKVKPFYHTPEKEIFYYTALNKIPVETCTCPHGEITPSKKNKKIIEEWEKENKQFKYQLLSVFLKKLIPLLKTHPDYKFSPSEFKSCVKCGEITSSSDEICSRCKRVSLIEKLEDKKLELTPEKFKEFIENHPKDDWMVFDLREKEDFEKGGFDGALWINPEIVQASYRKLSKLFKPYRNKTLFFYCYTGRLSYLLTLKLRKLGFKAFNISSPERLLTG</sequence>
<dbReference type="GO" id="GO:0016740">
    <property type="term" value="F:transferase activity"/>
    <property type="evidence" value="ECO:0007669"/>
    <property type="project" value="UniProtKB-KW"/>
</dbReference>
<dbReference type="InterPro" id="IPR001763">
    <property type="entry name" value="Rhodanese-like_dom"/>
</dbReference>
<dbReference type="GO" id="GO:0000049">
    <property type="term" value="F:tRNA binding"/>
    <property type="evidence" value="ECO:0007669"/>
    <property type="project" value="TreeGrafter"/>
</dbReference>
<dbReference type="Proteomes" id="UP000028481">
    <property type="component" value="Chromosome"/>
</dbReference>
<dbReference type="KEGG" id="tcm:HL41_03015"/>
<dbReference type="SUPFAM" id="SSF52821">
    <property type="entry name" value="Rhodanese/Cell cycle control phosphatase"/>
    <property type="match status" value="1"/>
</dbReference>
<dbReference type="Pfam" id="PF01171">
    <property type="entry name" value="ATP_bind_3"/>
    <property type="match status" value="1"/>
</dbReference>
<name>A0A075WYV0_9BACT</name>
<dbReference type="PANTHER" id="PTHR11807">
    <property type="entry name" value="ATPASES OF THE PP SUPERFAMILY-RELATED"/>
    <property type="match status" value="1"/>
</dbReference>
<dbReference type="Gene3D" id="3.40.50.620">
    <property type="entry name" value="HUPs"/>
    <property type="match status" value="1"/>
</dbReference>
<feature type="domain" description="Rhodanese" evidence="2">
    <location>
        <begin position="349"/>
        <end position="429"/>
    </location>
</feature>